<keyword evidence="1" id="KW-0812">Transmembrane</keyword>
<protein>
    <recommendedName>
        <fullName evidence="4">Glycerophosphoryl diester phosphodiesterase membrane domain-containing protein</fullName>
    </recommendedName>
</protein>
<dbReference type="PANTHER" id="PTHR33133">
    <property type="entry name" value="OS08G0107100 PROTEIN-RELATED"/>
    <property type="match status" value="1"/>
</dbReference>
<dbReference type="KEGG" id="cfus:CYFUS_005629"/>
<feature type="transmembrane region" description="Helical" evidence="1">
    <location>
        <begin position="144"/>
        <end position="168"/>
    </location>
</feature>
<feature type="transmembrane region" description="Helical" evidence="1">
    <location>
        <begin position="303"/>
        <end position="326"/>
    </location>
</feature>
<proteinExistence type="predicted"/>
<name>A0A250J9T1_9BACT</name>
<feature type="transmembrane region" description="Helical" evidence="1">
    <location>
        <begin position="256"/>
        <end position="283"/>
    </location>
</feature>
<organism evidence="2 3">
    <name type="scientific">Cystobacter fuscus</name>
    <dbReference type="NCBI Taxonomy" id="43"/>
    <lineage>
        <taxon>Bacteria</taxon>
        <taxon>Pseudomonadati</taxon>
        <taxon>Myxococcota</taxon>
        <taxon>Myxococcia</taxon>
        <taxon>Myxococcales</taxon>
        <taxon>Cystobacterineae</taxon>
        <taxon>Archangiaceae</taxon>
        <taxon>Cystobacter</taxon>
    </lineage>
</organism>
<sequence>MPRPPAKGQRVCCSPVSPPPSDLRPLALGEIIDRSATFWRRHFRPLFLLSLGFNLTTYILTKVLQLTLQENLVLQTHGGDLEELSASLLRTLVSLGGVFLVSLWLYYLNTLVVARYVVPTQLGDGAAPASSLQRAWKRLGALTGAYLLSLLWGTGVLLLMMLPGGLMLGSGGVLVAQAGRGAPQLAGAALLIGGVVVVSLGFVGALLWYLLRFSLLAPVLAMEDLSAARSFRRSGELLSGRVEPGFIGRMTVRAMLLVTVVSLILLAVSALFGLPALVVQFAYRDPSQPLLSLAPQWLLIPAELLQVVGQAVLNPLGLVVYAVLYLDMRVRREGLDLERRLDATPPSPAQPVGAS</sequence>
<keyword evidence="1" id="KW-1133">Transmembrane helix</keyword>
<accession>A0A250J9T1</accession>
<keyword evidence="1" id="KW-0472">Membrane</keyword>
<dbReference type="AlphaFoldDB" id="A0A250J9T1"/>
<dbReference type="EMBL" id="CP022098">
    <property type="protein sequence ID" value="ATB40181.1"/>
    <property type="molecule type" value="Genomic_DNA"/>
</dbReference>
<feature type="transmembrane region" description="Helical" evidence="1">
    <location>
        <begin position="88"/>
        <end position="108"/>
    </location>
</feature>
<gene>
    <name evidence="2" type="ORF">CYFUS_005629</name>
</gene>
<dbReference type="Proteomes" id="UP000217257">
    <property type="component" value="Chromosome"/>
</dbReference>
<dbReference type="PANTHER" id="PTHR33133:SF1">
    <property type="entry name" value="EXPRESSED PROTEIN-RELATED"/>
    <property type="match status" value="1"/>
</dbReference>
<feature type="transmembrane region" description="Helical" evidence="1">
    <location>
        <begin position="188"/>
        <end position="211"/>
    </location>
</feature>
<feature type="transmembrane region" description="Helical" evidence="1">
    <location>
        <begin position="46"/>
        <end position="68"/>
    </location>
</feature>
<reference evidence="2 3" key="1">
    <citation type="submission" date="2017-06" db="EMBL/GenBank/DDBJ databases">
        <title>Sequencing and comparative analysis of myxobacterial genomes.</title>
        <authorList>
            <person name="Rupp O."/>
            <person name="Goesmann A."/>
            <person name="Sogaard-Andersen L."/>
        </authorList>
    </citation>
    <scope>NUCLEOTIDE SEQUENCE [LARGE SCALE GENOMIC DNA]</scope>
    <source>
        <strain evidence="2 3">DSM 52655</strain>
    </source>
</reference>
<evidence type="ECO:0000313" key="3">
    <source>
        <dbReference type="Proteomes" id="UP000217257"/>
    </source>
</evidence>
<evidence type="ECO:0000256" key="1">
    <source>
        <dbReference type="SAM" id="Phobius"/>
    </source>
</evidence>
<evidence type="ECO:0000313" key="2">
    <source>
        <dbReference type="EMBL" id="ATB40181.1"/>
    </source>
</evidence>
<evidence type="ECO:0008006" key="4">
    <source>
        <dbReference type="Google" id="ProtNLM"/>
    </source>
</evidence>